<dbReference type="InterPro" id="IPR006913">
    <property type="entry name" value="CENP-V/GFA"/>
</dbReference>
<keyword evidence="7" id="KW-1185">Reference proteome</keyword>
<comment type="similarity">
    <text evidence="1">Belongs to the Gfa family.</text>
</comment>
<dbReference type="PANTHER" id="PTHR33337:SF40">
    <property type="entry name" value="CENP-V_GFA DOMAIN-CONTAINING PROTEIN-RELATED"/>
    <property type="match status" value="1"/>
</dbReference>
<reference evidence="6 7" key="1">
    <citation type="submission" date="2022-06" db="EMBL/GenBank/DDBJ databases">
        <title>Paraconexibacter antarcticus.</title>
        <authorList>
            <person name="Kim C.S."/>
        </authorList>
    </citation>
    <scope>NUCLEOTIDE SEQUENCE [LARGE SCALE GENOMIC DNA]</scope>
    <source>
        <strain evidence="6 7">02-257</strain>
    </source>
</reference>
<name>A0ABY5DP09_9ACTN</name>
<evidence type="ECO:0000313" key="6">
    <source>
        <dbReference type="EMBL" id="UTI63771.1"/>
    </source>
</evidence>
<feature type="domain" description="CENP-V/GFA" evidence="5">
    <location>
        <begin position="4"/>
        <end position="120"/>
    </location>
</feature>
<sequence length="139" mass="14350">MGTIEGGCLCGAVTYSSPAEPVMTAICHCKDCQKQSGSAFSLVVVAPKDGFEVSGEPSTFETVGEETGAPNVRHFCSNCGSPLWSDSPLMPGMVIVKAGTLNDTSGLQPALEVWGRSAHDWVGEAPEGRVRVPTGPPAG</sequence>
<dbReference type="Proteomes" id="UP001056035">
    <property type="component" value="Chromosome"/>
</dbReference>
<evidence type="ECO:0000256" key="1">
    <source>
        <dbReference type="ARBA" id="ARBA00005495"/>
    </source>
</evidence>
<evidence type="ECO:0000256" key="3">
    <source>
        <dbReference type="ARBA" id="ARBA00022833"/>
    </source>
</evidence>
<dbReference type="SUPFAM" id="SSF51316">
    <property type="entry name" value="Mss4-like"/>
    <property type="match status" value="1"/>
</dbReference>
<dbReference type="PROSITE" id="PS51891">
    <property type="entry name" value="CENP_V_GFA"/>
    <property type="match status" value="1"/>
</dbReference>
<dbReference type="RefSeq" id="WP_254570492.1">
    <property type="nucleotide sequence ID" value="NZ_CP098502.1"/>
</dbReference>
<keyword evidence="4" id="KW-0456">Lyase</keyword>
<dbReference type="Pfam" id="PF04828">
    <property type="entry name" value="GFA"/>
    <property type="match status" value="1"/>
</dbReference>
<gene>
    <name evidence="6" type="ORF">NBH00_20805</name>
</gene>
<evidence type="ECO:0000313" key="7">
    <source>
        <dbReference type="Proteomes" id="UP001056035"/>
    </source>
</evidence>
<dbReference type="PANTHER" id="PTHR33337">
    <property type="entry name" value="GFA DOMAIN-CONTAINING PROTEIN"/>
    <property type="match status" value="1"/>
</dbReference>
<keyword evidence="2" id="KW-0479">Metal-binding</keyword>
<dbReference type="EMBL" id="CP098502">
    <property type="protein sequence ID" value="UTI63771.1"/>
    <property type="molecule type" value="Genomic_DNA"/>
</dbReference>
<evidence type="ECO:0000256" key="4">
    <source>
        <dbReference type="ARBA" id="ARBA00023239"/>
    </source>
</evidence>
<accession>A0ABY5DP09</accession>
<proteinExistence type="inferred from homology"/>
<dbReference type="Gene3D" id="3.90.1590.10">
    <property type="entry name" value="glutathione-dependent formaldehyde- activating enzyme (gfa)"/>
    <property type="match status" value="1"/>
</dbReference>
<protein>
    <submittedName>
        <fullName evidence="6">GFA family protein</fullName>
    </submittedName>
</protein>
<keyword evidence="3" id="KW-0862">Zinc</keyword>
<evidence type="ECO:0000259" key="5">
    <source>
        <dbReference type="PROSITE" id="PS51891"/>
    </source>
</evidence>
<organism evidence="6 7">
    <name type="scientific">Paraconexibacter antarcticus</name>
    <dbReference type="NCBI Taxonomy" id="2949664"/>
    <lineage>
        <taxon>Bacteria</taxon>
        <taxon>Bacillati</taxon>
        <taxon>Actinomycetota</taxon>
        <taxon>Thermoleophilia</taxon>
        <taxon>Solirubrobacterales</taxon>
        <taxon>Paraconexibacteraceae</taxon>
        <taxon>Paraconexibacter</taxon>
    </lineage>
</organism>
<evidence type="ECO:0000256" key="2">
    <source>
        <dbReference type="ARBA" id="ARBA00022723"/>
    </source>
</evidence>
<dbReference type="InterPro" id="IPR011057">
    <property type="entry name" value="Mss4-like_sf"/>
</dbReference>